<feature type="compositionally biased region" description="Low complexity" evidence="12">
    <location>
        <begin position="852"/>
        <end position="868"/>
    </location>
</feature>
<feature type="region of interest" description="Disordered" evidence="12">
    <location>
        <begin position="697"/>
        <end position="883"/>
    </location>
</feature>
<dbReference type="InterPro" id="IPR003929">
    <property type="entry name" value="K_chnl_BK_asu"/>
</dbReference>
<evidence type="ECO:0000256" key="5">
    <source>
        <dbReference type="ARBA" id="ARBA00022826"/>
    </source>
</evidence>
<keyword evidence="8" id="KW-0406">Ion transport</keyword>
<dbReference type="Gene3D" id="1.10.287.70">
    <property type="match status" value="1"/>
</dbReference>
<dbReference type="Gene3D" id="3.40.50.720">
    <property type="entry name" value="NAD(P)-binding Rossmann-like Domain"/>
    <property type="match status" value="1"/>
</dbReference>
<name>A0A9P6FZX3_9FUNG</name>
<feature type="compositionally biased region" description="Low complexity" evidence="12">
    <location>
        <begin position="1096"/>
        <end position="1111"/>
    </location>
</feature>
<feature type="domain" description="RCK N-terminal" evidence="16">
    <location>
        <begin position="296"/>
        <end position="406"/>
    </location>
</feature>
<feature type="transmembrane region" description="Helical" evidence="13">
    <location>
        <begin position="179"/>
        <end position="200"/>
    </location>
</feature>
<evidence type="ECO:0000256" key="9">
    <source>
        <dbReference type="ARBA" id="ARBA00023136"/>
    </source>
</evidence>
<evidence type="ECO:0000256" key="6">
    <source>
        <dbReference type="ARBA" id="ARBA00022958"/>
    </source>
</evidence>
<evidence type="ECO:0000256" key="3">
    <source>
        <dbReference type="ARBA" id="ARBA00022538"/>
    </source>
</evidence>
<evidence type="ECO:0000256" key="10">
    <source>
        <dbReference type="ARBA" id="ARBA00023303"/>
    </source>
</evidence>
<dbReference type="Proteomes" id="UP000780801">
    <property type="component" value="Unassembled WGS sequence"/>
</dbReference>
<feature type="transmembrane region" description="Helical" evidence="13">
    <location>
        <begin position="212"/>
        <end position="230"/>
    </location>
</feature>
<feature type="domain" description="Potassium channel" evidence="15">
    <location>
        <begin position="189"/>
        <end position="264"/>
    </location>
</feature>
<evidence type="ECO:0000256" key="1">
    <source>
        <dbReference type="ARBA" id="ARBA00004141"/>
    </source>
</evidence>
<feature type="compositionally biased region" description="Basic and acidic residues" evidence="12">
    <location>
        <begin position="933"/>
        <end position="946"/>
    </location>
</feature>
<feature type="region of interest" description="Disordered" evidence="12">
    <location>
        <begin position="930"/>
        <end position="988"/>
    </location>
</feature>
<evidence type="ECO:0000259" key="16">
    <source>
        <dbReference type="Pfam" id="PF22614"/>
    </source>
</evidence>
<evidence type="ECO:0000313" key="18">
    <source>
        <dbReference type="Proteomes" id="UP000780801"/>
    </source>
</evidence>
<feature type="region of interest" description="Disordered" evidence="12">
    <location>
        <begin position="1093"/>
        <end position="1117"/>
    </location>
</feature>
<dbReference type="PANTHER" id="PTHR10027">
    <property type="entry name" value="CALCIUM-ACTIVATED POTASSIUM CHANNEL ALPHA CHAIN"/>
    <property type="match status" value="1"/>
</dbReference>
<feature type="domain" description="Calcium-activated potassium channel BK alpha subunit" evidence="14">
    <location>
        <begin position="423"/>
        <end position="509"/>
    </location>
</feature>
<evidence type="ECO:0000256" key="11">
    <source>
        <dbReference type="ARBA" id="ARBA00034430"/>
    </source>
</evidence>
<feature type="transmembrane region" description="Helical" evidence="13">
    <location>
        <begin position="37"/>
        <end position="62"/>
    </location>
</feature>
<comment type="catalytic activity">
    <reaction evidence="11">
        <text>K(+)(in) = K(+)(out)</text>
        <dbReference type="Rhea" id="RHEA:29463"/>
        <dbReference type="ChEBI" id="CHEBI:29103"/>
    </reaction>
</comment>
<evidence type="ECO:0000313" key="17">
    <source>
        <dbReference type="EMBL" id="KAF9584509.1"/>
    </source>
</evidence>
<dbReference type="GO" id="GO:0015271">
    <property type="term" value="F:outward rectifier potassium channel activity"/>
    <property type="evidence" value="ECO:0007669"/>
    <property type="project" value="TreeGrafter"/>
</dbReference>
<evidence type="ECO:0000259" key="15">
    <source>
        <dbReference type="Pfam" id="PF07885"/>
    </source>
</evidence>
<dbReference type="GO" id="GO:0005228">
    <property type="term" value="F:intracellular sodium-activated potassium channel activity"/>
    <property type="evidence" value="ECO:0007669"/>
    <property type="project" value="TreeGrafter"/>
</dbReference>
<keyword evidence="6" id="KW-0630">Potassium</keyword>
<dbReference type="InterPro" id="IPR003148">
    <property type="entry name" value="RCK_N"/>
</dbReference>
<keyword evidence="5" id="KW-0631">Potassium channel</keyword>
<evidence type="ECO:0000259" key="14">
    <source>
        <dbReference type="Pfam" id="PF03493"/>
    </source>
</evidence>
<feature type="domain" description="RCK N-terminal" evidence="16">
    <location>
        <begin position="1132"/>
        <end position="1203"/>
    </location>
</feature>
<keyword evidence="3" id="KW-0633">Potassium transport</keyword>
<dbReference type="Pfam" id="PF03493">
    <property type="entry name" value="BK_channel_a"/>
    <property type="match status" value="1"/>
</dbReference>
<keyword evidence="2" id="KW-0813">Transport</keyword>
<feature type="compositionally biased region" description="Basic and acidic residues" evidence="12">
    <location>
        <begin position="820"/>
        <end position="842"/>
    </location>
</feature>
<feature type="compositionally biased region" description="Basic and acidic residues" evidence="12">
    <location>
        <begin position="977"/>
        <end position="987"/>
    </location>
</feature>
<evidence type="ECO:0000256" key="4">
    <source>
        <dbReference type="ARBA" id="ARBA00022692"/>
    </source>
</evidence>
<keyword evidence="4 13" id="KW-0812">Transmembrane</keyword>
<evidence type="ECO:0000256" key="8">
    <source>
        <dbReference type="ARBA" id="ARBA00023065"/>
    </source>
</evidence>
<feature type="compositionally biased region" description="Low complexity" evidence="12">
    <location>
        <begin position="1276"/>
        <end position="1286"/>
    </location>
</feature>
<feature type="compositionally biased region" description="Basic and acidic residues" evidence="12">
    <location>
        <begin position="649"/>
        <end position="659"/>
    </location>
</feature>
<feature type="compositionally biased region" description="Acidic residues" evidence="12">
    <location>
        <begin position="761"/>
        <end position="778"/>
    </location>
</feature>
<reference evidence="17" key="1">
    <citation type="journal article" date="2020" name="Fungal Divers.">
        <title>Resolving the Mortierellaceae phylogeny through synthesis of multi-gene phylogenetics and phylogenomics.</title>
        <authorList>
            <person name="Vandepol N."/>
            <person name="Liber J."/>
            <person name="Desiro A."/>
            <person name="Na H."/>
            <person name="Kennedy M."/>
            <person name="Barry K."/>
            <person name="Grigoriev I.V."/>
            <person name="Miller A.N."/>
            <person name="O'Donnell K."/>
            <person name="Stajich J.E."/>
            <person name="Bonito G."/>
        </authorList>
    </citation>
    <scope>NUCLEOTIDE SEQUENCE</scope>
    <source>
        <strain evidence="17">KOD1015</strain>
    </source>
</reference>
<evidence type="ECO:0000256" key="13">
    <source>
        <dbReference type="SAM" id="Phobius"/>
    </source>
</evidence>
<dbReference type="GO" id="GO:0005886">
    <property type="term" value="C:plasma membrane"/>
    <property type="evidence" value="ECO:0007669"/>
    <property type="project" value="TreeGrafter"/>
</dbReference>
<dbReference type="PRINTS" id="PR00169">
    <property type="entry name" value="KCHANNEL"/>
</dbReference>
<protein>
    <submittedName>
        <fullName evidence="17">Potassium channel, sub T, member 2</fullName>
    </submittedName>
</protein>
<comment type="subcellular location">
    <subcellularLocation>
        <location evidence="1">Membrane</location>
        <topology evidence="1">Multi-pass membrane protein</topology>
    </subcellularLocation>
</comment>
<comment type="caution">
    <text evidence="17">The sequence shown here is derived from an EMBL/GenBank/DDBJ whole genome shotgun (WGS) entry which is preliminary data.</text>
</comment>
<dbReference type="Pfam" id="PF22614">
    <property type="entry name" value="Slo-like_RCK"/>
    <property type="match status" value="2"/>
</dbReference>
<dbReference type="PANTHER" id="PTHR10027:SF10">
    <property type="entry name" value="SLOWPOKE 2, ISOFORM D"/>
    <property type="match status" value="1"/>
</dbReference>
<feature type="transmembrane region" description="Helical" evidence="13">
    <location>
        <begin position="242"/>
        <end position="263"/>
    </location>
</feature>
<feature type="region of interest" description="Disordered" evidence="12">
    <location>
        <begin position="1255"/>
        <end position="1286"/>
    </location>
</feature>
<keyword evidence="10 17" id="KW-0407">Ion channel</keyword>
<evidence type="ECO:0000256" key="12">
    <source>
        <dbReference type="SAM" id="MobiDB-lite"/>
    </source>
</evidence>
<keyword evidence="9 13" id="KW-0472">Membrane</keyword>
<feature type="compositionally biased region" description="Polar residues" evidence="12">
    <location>
        <begin position="963"/>
        <end position="976"/>
    </location>
</feature>
<dbReference type="InterPro" id="IPR047871">
    <property type="entry name" value="K_chnl_Slo-like"/>
</dbReference>
<proteinExistence type="predicted"/>
<gene>
    <name evidence="17" type="primary">KCNT2</name>
    <name evidence="17" type="ORF">BGW38_006194</name>
</gene>
<dbReference type="InterPro" id="IPR013099">
    <property type="entry name" value="K_chnl_dom"/>
</dbReference>
<sequence>MHYSDIHNFVSSIRLGIDYDVYKARAMALLHSKARTIFFIMMDLVVDVLFCVLYLAEAQYLVNKDSTPYPNPNWLFVPRPKAIWIIAVAMSSWNVMSALIRFIFADSKWRFIFSLQTLLDAVTAIPFLVSGAFLPNGQWLYVPYFLRSWSVISRLQRALSIGVDIGISDQPFDPVKAKLIALVAYLVAILYNGMAAFLYCETMFAPPTESPHTIWDAFYFILITASTVGYGDITPKSFEGQIVVLIFIIVALAIIPGLIAGTIETLKVTRSGGGSYIQSKYANGALKPYLIMIGDFQSARRVGDMLNGFFNKEFSDTDVRVVFLSKDKPSRDVKTLLDMPMHKNRASMLVGNGLDESDLKRCQAKGASAVFIIPDRSSPDMESQDTMTTLLAWSVHLYAPSTRIFTYNTLPETESFQWGIVEQSMCISDVKQLLLAYNCRHQGTSTLILNLLHPSEPANSYDEGWQAQYGDGTGNELYVGPVPEVFVGWTFAQAAFFVFQEFQSVLIGVDIFLETAAAEASCMNEPLTSRQLYQQRQKSFPSQDRVLRSKTLPRRGSSSWIPHKDSQKPDDRYHLILNPGNSYRLTHQDQLIYVAQSPRDIDAINRFTTEQYERLMRDERGYLDNCKADFLKAMEMYFSLRESRAEARAAARRRAEQRKCGKQNRQHAGREMSSHLVIPTLSRQTGFACGANVGHSYKSPASPTSSWPRFPDGPLQEDGIHADQRSHPISSPPGSRAGSYRPRTQPQSSYKRPAWNVALYDDNESDDESDESNDEDLTDAPNDAAGIASDSDLKKKKSGRSSQGHTSLKDVSQRSDGTLENEKEKLSAQSKDDISTADDLRGGRGTQSGLLSHPPQVHPSSQHQHSQSAGMVRSTADRHLSQQDRDTEFYPSNFDRNAAAAAAAYNNDAGVDDTQDDSTREKKSMLVDAAPASKDEQMHQQQEPHRGKLVFGPFLPRTRDVPLTTNTIEATSSGSENEPRLSKEHPSNQHIHGLTSVLGAFQPLDETTYIGQASVTRSEAQDLPLCHLLIQPPESIKPLIREDLSSLEGHILVCANAGETLYRFLATLRLAQIRPEDIKTIVVLTKNPLETNLAESSSAGDNSGKSDSGSGPFDQGLPCEKRCSIGKSISHEEPLNGDNWDAVLAFPRVHWVSGNCRRQRDLVRAGILGASKIVIMSHIAKGLDRDEFADSTAIMSHHMIYQTLQQRDLLGRQHIVVDIYERSNIRFLSMRDWTMTPTRQTLLDYGRALPVRELPSGTSGKNSNGFSNVHMATNRGSSSGNGSNSIGSGGSGTTGFMMTPLFASGQVLVSTLIDNVLFQSYSKRHILDLIKLCCGVRLKQAIEIDQMLGIDCSSICLIPIPRPFVGQSFLKLFQMLALTYGIVPLGLYRQRDQELNNMLPFVFTNPLPGILLKATDMVYVLKS</sequence>
<feature type="transmembrane region" description="Helical" evidence="13">
    <location>
        <begin position="82"/>
        <end position="104"/>
    </location>
</feature>
<keyword evidence="18" id="KW-1185">Reference proteome</keyword>
<dbReference type="SUPFAM" id="SSF81324">
    <property type="entry name" value="Voltage-gated potassium channels"/>
    <property type="match status" value="1"/>
</dbReference>
<dbReference type="EMBL" id="JAABOA010000395">
    <property type="protein sequence ID" value="KAF9584509.1"/>
    <property type="molecule type" value="Genomic_DNA"/>
</dbReference>
<evidence type="ECO:0000256" key="7">
    <source>
        <dbReference type="ARBA" id="ARBA00022989"/>
    </source>
</evidence>
<keyword evidence="7 13" id="KW-1133">Transmembrane helix</keyword>
<accession>A0A9P6FZX3</accession>
<evidence type="ECO:0000256" key="2">
    <source>
        <dbReference type="ARBA" id="ARBA00022448"/>
    </source>
</evidence>
<dbReference type="OrthoDB" id="297496at2759"/>
<feature type="compositionally biased region" description="Polar residues" evidence="12">
    <location>
        <begin position="1256"/>
        <end position="1275"/>
    </location>
</feature>
<organism evidence="17 18">
    <name type="scientific">Lunasporangiospora selenospora</name>
    <dbReference type="NCBI Taxonomy" id="979761"/>
    <lineage>
        <taxon>Eukaryota</taxon>
        <taxon>Fungi</taxon>
        <taxon>Fungi incertae sedis</taxon>
        <taxon>Mucoromycota</taxon>
        <taxon>Mortierellomycotina</taxon>
        <taxon>Mortierellomycetes</taxon>
        <taxon>Mortierellales</taxon>
        <taxon>Mortierellaceae</taxon>
        <taxon>Lunasporangiospora</taxon>
    </lineage>
</organism>
<dbReference type="Pfam" id="PF07885">
    <property type="entry name" value="Ion_trans_2"/>
    <property type="match status" value="1"/>
</dbReference>
<feature type="region of interest" description="Disordered" evidence="12">
    <location>
        <begin position="649"/>
        <end position="675"/>
    </location>
</feature>